<dbReference type="InterPro" id="IPR050474">
    <property type="entry name" value="Hel308_SKI2-like"/>
</dbReference>
<dbReference type="GO" id="GO:0016787">
    <property type="term" value="F:hydrolase activity"/>
    <property type="evidence" value="ECO:0007669"/>
    <property type="project" value="UniProtKB-KW"/>
</dbReference>
<dbReference type="AlphaFoldDB" id="A0A915LR07"/>
<feature type="region of interest" description="Disordered" evidence="9">
    <location>
        <begin position="918"/>
        <end position="950"/>
    </location>
</feature>
<evidence type="ECO:0000256" key="6">
    <source>
        <dbReference type="ARBA" id="ARBA00022840"/>
    </source>
</evidence>
<feature type="domain" description="Helicase ATP-binding" evidence="10">
    <location>
        <begin position="47"/>
        <end position="220"/>
    </location>
</feature>
<evidence type="ECO:0000256" key="4">
    <source>
        <dbReference type="ARBA" id="ARBA00022801"/>
    </source>
</evidence>
<sequence length="1130" mass="127346">MDGKINSKPQSFYGFPSNVPIQLKQAYAQRGIKKLFQWQSECLSDSSLFAPEYSNLIYSAPTSAGKTLIAEVLAACNCLETGRRTIFVLPYISVAREKLLYLQSLWRSIGLVVKPFIGASSTSVNGWSAAVCTIEKANALLNALIEVDSAHEIGTVVVDELHILFESERGAVVENLIAKLLFISRQNNSSNKIQIIGLSATLGDDELHKMLANWIDARTFQTEFRPLELHEYLVHENGHIFNLIDNGEKCRELDQNFLIKGDNKCIIGITLEALLQSQSILIFCPTKAEAEQSAILLAKYLKYCLDKGEANRFPTLSTILPREKISEAIEYFRQKNACSERDLLQCIGQGVAFHHAGLTIEEREVIEALFRSGHLRVLVSTSTLSSGVNLPAHRVLIRTSAGGPVPLSFVTYSQMVGRAGESYLLCNANDWLAVQRQIQRRTFNRPKRTFGRLLLETINSSLCKNLGDVNNLIEDCLFSQQARSLDEELTYLIQLKVITLGGDSLAEFDEEKSDIDNINVQNQPGIGADNSFDKQTTTKSTLQWTKLSEERRRVAHRIGISEEFFMQKLGGRSFPRDHPLLNLHVRFLASLILYELINEKALQDVAKIWGINRGLLQSLQQQAATYAYMIVSFCDRLGWVHLKTLLDDFAERLQFGIRRDLTELVRIQGIDAIRARAFHRMGIESLVSLANCPLIRVCTVLRKAVPFKINSDTVGLNLEDGVEEKNTWLHDEPPTYERVAAKTLIERAKIAIKEKIKAFKIVNFPTFISKSDVNLSLRFDTSVLSVLNNDDGQDKLEESTAVADLSKSILEEAWLSEDESNNNSSNALLCGVSLLATTDEESAVDSLCDSFSPLRLEKSMIFNEPQNTNNNIKEKKISPIFNIEDFKENIPPEFLENGKRKTLEKENNKDLTRTAMKNSWASKASASSINTKEVPNATTMPSSPFHSPRAKKFATTKEINCELKNINSNNKNCNKIKTKIEKTKMAVINPICSCTTIKQILSIFTECWLLILDDNVLLAYDDDFDQTLVFHSFPLSTLPENFCKICKNSSTLLFSILEYPRIRKWVFCGLEFLRKLREFLPECSENNQQKLIESKNLWCLQTMDVLTNGNGPSELLESNSNIKLLNILER</sequence>
<dbReference type="Pfam" id="PF21099">
    <property type="entry name" value="POLQ_helical"/>
    <property type="match status" value="1"/>
</dbReference>
<dbReference type="CDD" id="cd18795">
    <property type="entry name" value="SF2_C_Ski2"/>
    <property type="match status" value="1"/>
</dbReference>
<dbReference type="Proteomes" id="UP000887561">
    <property type="component" value="Unplaced"/>
</dbReference>
<evidence type="ECO:0000256" key="2">
    <source>
        <dbReference type="ARBA" id="ARBA00022741"/>
    </source>
</evidence>
<keyword evidence="12" id="KW-1185">Reference proteome</keyword>
<evidence type="ECO:0000256" key="7">
    <source>
        <dbReference type="ARBA" id="ARBA00023204"/>
    </source>
</evidence>
<reference evidence="13" key="1">
    <citation type="submission" date="2022-11" db="UniProtKB">
        <authorList>
            <consortium name="WormBaseParasite"/>
        </authorList>
    </citation>
    <scope>IDENTIFICATION</scope>
</reference>
<keyword evidence="8" id="KW-0539">Nucleus</keyword>
<feature type="compositionally biased region" description="Low complexity" evidence="9">
    <location>
        <begin position="919"/>
        <end position="928"/>
    </location>
</feature>
<keyword evidence="5" id="KW-0347">Helicase</keyword>
<keyword evidence="2" id="KW-0547">Nucleotide-binding</keyword>
<evidence type="ECO:0000313" key="13">
    <source>
        <dbReference type="WBParaSite" id="scaffold1450_cov238.g3115"/>
    </source>
</evidence>
<keyword evidence="6" id="KW-0067">ATP-binding</keyword>
<dbReference type="SUPFAM" id="SSF52540">
    <property type="entry name" value="P-loop containing nucleoside triphosphate hydrolases"/>
    <property type="match status" value="1"/>
</dbReference>
<dbReference type="GO" id="GO:0003676">
    <property type="term" value="F:nucleic acid binding"/>
    <property type="evidence" value="ECO:0007669"/>
    <property type="project" value="InterPro"/>
</dbReference>
<dbReference type="InterPro" id="IPR011545">
    <property type="entry name" value="DEAD/DEAH_box_helicase_dom"/>
</dbReference>
<dbReference type="GO" id="GO:0006281">
    <property type="term" value="P:DNA repair"/>
    <property type="evidence" value="ECO:0007669"/>
    <property type="project" value="UniProtKB-KW"/>
</dbReference>
<evidence type="ECO:0000313" key="12">
    <source>
        <dbReference type="Proteomes" id="UP000887561"/>
    </source>
</evidence>
<dbReference type="Pfam" id="PF00270">
    <property type="entry name" value="DEAD"/>
    <property type="match status" value="1"/>
</dbReference>
<dbReference type="PANTHER" id="PTHR47961">
    <property type="entry name" value="DNA POLYMERASE THETA, PUTATIVE (AFU_ORTHOLOGUE AFUA_1G05260)-RELATED"/>
    <property type="match status" value="1"/>
</dbReference>
<dbReference type="Pfam" id="PF00271">
    <property type="entry name" value="Helicase_C"/>
    <property type="match status" value="1"/>
</dbReference>
<keyword evidence="3" id="KW-0227">DNA damage</keyword>
<feature type="compositionally biased region" description="Polar residues" evidence="9">
    <location>
        <begin position="929"/>
        <end position="945"/>
    </location>
</feature>
<dbReference type="SMART" id="SM00487">
    <property type="entry name" value="DEXDc"/>
    <property type="match status" value="1"/>
</dbReference>
<evidence type="ECO:0000256" key="1">
    <source>
        <dbReference type="ARBA" id="ARBA00004123"/>
    </source>
</evidence>
<dbReference type="InterPro" id="IPR001650">
    <property type="entry name" value="Helicase_C-like"/>
</dbReference>
<dbReference type="InterPro" id="IPR027417">
    <property type="entry name" value="P-loop_NTPase"/>
</dbReference>
<dbReference type="GO" id="GO:0005524">
    <property type="term" value="F:ATP binding"/>
    <property type="evidence" value="ECO:0007669"/>
    <property type="project" value="UniProtKB-KW"/>
</dbReference>
<keyword evidence="4" id="KW-0378">Hydrolase</keyword>
<dbReference type="CDD" id="cd18026">
    <property type="entry name" value="DEXHc_POLQ-like"/>
    <property type="match status" value="1"/>
</dbReference>
<dbReference type="PROSITE" id="PS51192">
    <property type="entry name" value="HELICASE_ATP_BIND_1"/>
    <property type="match status" value="1"/>
</dbReference>
<proteinExistence type="predicted"/>
<evidence type="ECO:0000259" key="10">
    <source>
        <dbReference type="PROSITE" id="PS51192"/>
    </source>
</evidence>
<dbReference type="GO" id="GO:0004386">
    <property type="term" value="F:helicase activity"/>
    <property type="evidence" value="ECO:0007669"/>
    <property type="project" value="UniProtKB-KW"/>
</dbReference>
<dbReference type="Gene3D" id="1.10.3380.20">
    <property type="match status" value="1"/>
</dbReference>
<evidence type="ECO:0000256" key="5">
    <source>
        <dbReference type="ARBA" id="ARBA00022806"/>
    </source>
</evidence>
<dbReference type="FunFam" id="3.40.50.300:FF:000813">
    <property type="entry name" value="helicase POLQ-like isoform X1"/>
    <property type="match status" value="1"/>
</dbReference>
<evidence type="ECO:0000256" key="9">
    <source>
        <dbReference type="SAM" id="MobiDB-lite"/>
    </source>
</evidence>
<protein>
    <submittedName>
        <fullName evidence="13">DNA-directed DNA polymerase</fullName>
    </submittedName>
</protein>
<keyword evidence="7" id="KW-0234">DNA repair</keyword>
<dbReference type="PANTHER" id="PTHR47961:SF6">
    <property type="entry name" value="DNA-DIRECTED DNA POLYMERASE"/>
    <property type="match status" value="1"/>
</dbReference>
<evidence type="ECO:0000256" key="3">
    <source>
        <dbReference type="ARBA" id="ARBA00022763"/>
    </source>
</evidence>
<dbReference type="SMART" id="SM00490">
    <property type="entry name" value="HELICc"/>
    <property type="match status" value="1"/>
</dbReference>
<name>A0A915LR07_MELJA</name>
<dbReference type="InterPro" id="IPR014001">
    <property type="entry name" value="Helicase_ATP-bd"/>
</dbReference>
<dbReference type="PROSITE" id="PS51194">
    <property type="entry name" value="HELICASE_CTER"/>
    <property type="match status" value="1"/>
</dbReference>
<organism evidence="12 13">
    <name type="scientific">Meloidogyne javanica</name>
    <name type="common">Root-knot nematode worm</name>
    <dbReference type="NCBI Taxonomy" id="6303"/>
    <lineage>
        <taxon>Eukaryota</taxon>
        <taxon>Metazoa</taxon>
        <taxon>Ecdysozoa</taxon>
        <taxon>Nematoda</taxon>
        <taxon>Chromadorea</taxon>
        <taxon>Rhabditida</taxon>
        <taxon>Tylenchina</taxon>
        <taxon>Tylenchomorpha</taxon>
        <taxon>Tylenchoidea</taxon>
        <taxon>Meloidogynidae</taxon>
        <taxon>Meloidogyninae</taxon>
        <taxon>Meloidogyne</taxon>
        <taxon>Meloidogyne incognita group</taxon>
    </lineage>
</organism>
<dbReference type="Gene3D" id="3.40.50.300">
    <property type="entry name" value="P-loop containing nucleotide triphosphate hydrolases"/>
    <property type="match status" value="2"/>
</dbReference>
<dbReference type="SUPFAM" id="SSF158702">
    <property type="entry name" value="Sec63 N-terminal domain-like"/>
    <property type="match status" value="1"/>
</dbReference>
<dbReference type="InterPro" id="IPR048960">
    <property type="entry name" value="POLQ-like_helical"/>
</dbReference>
<evidence type="ECO:0000259" key="11">
    <source>
        <dbReference type="PROSITE" id="PS51194"/>
    </source>
</evidence>
<evidence type="ECO:0000256" key="8">
    <source>
        <dbReference type="ARBA" id="ARBA00023242"/>
    </source>
</evidence>
<comment type="subcellular location">
    <subcellularLocation>
        <location evidence="1">Nucleus</location>
    </subcellularLocation>
</comment>
<dbReference type="WBParaSite" id="scaffold1450_cov238.g3115">
    <property type="protein sequence ID" value="scaffold1450_cov238.g3115"/>
    <property type="gene ID" value="scaffold1450_cov238.g3115"/>
</dbReference>
<accession>A0A915LR07</accession>
<feature type="domain" description="Helicase C-terminal" evidence="11">
    <location>
        <begin position="270"/>
        <end position="458"/>
    </location>
</feature>
<dbReference type="GO" id="GO:0005634">
    <property type="term" value="C:nucleus"/>
    <property type="evidence" value="ECO:0007669"/>
    <property type="project" value="UniProtKB-SubCell"/>
</dbReference>